<accession>A0AAD7L7Q3</accession>
<dbReference type="KEGG" id="qsa:O6P43_024839"/>
<name>A0AAD7L7Q3_QUISA</name>
<dbReference type="Proteomes" id="UP001163823">
    <property type="component" value="Chromosome 10"/>
</dbReference>
<dbReference type="EMBL" id="JARAOO010000010">
    <property type="protein sequence ID" value="KAJ7953090.1"/>
    <property type="molecule type" value="Genomic_DNA"/>
</dbReference>
<organism evidence="1 2">
    <name type="scientific">Quillaja saponaria</name>
    <name type="common">Soap bark tree</name>
    <dbReference type="NCBI Taxonomy" id="32244"/>
    <lineage>
        <taxon>Eukaryota</taxon>
        <taxon>Viridiplantae</taxon>
        <taxon>Streptophyta</taxon>
        <taxon>Embryophyta</taxon>
        <taxon>Tracheophyta</taxon>
        <taxon>Spermatophyta</taxon>
        <taxon>Magnoliopsida</taxon>
        <taxon>eudicotyledons</taxon>
        <taxon>Gunneridae</taxon>
        <taxon>Pentapetalae</taxon>
        <taxon>rosids</taxon>
        <taxon>fabids</taxon>
        <taxon>Fabales</taxon>
        <taxon>Quillajaceae</taxon>
        <taxon>Quillaja</taxon>
    </lineage>
</organism>
<gene>
    <name evidence="1" type="ORF">O6P43_024839</name>
</gene>
<evidence type="ECO:0000313" key="2">
    <source>
        <dbReference type="Proteomes" id="UP001163823"/>
    </source>
</evidence>
<reference evidence="1" key="1">
    <citation type="journal article" date="2023" name="Science">
        <title>Elucidation of the pathway for biosynthesis of saponin adjuvants from the soapbark tree.</title>
        <authorList>
            <person name="Reed J."/>
            <person name="Orme A."/>
            <person name="El-Demerdash A."/>
            <person name="Owen C."/>
            <person name="Martin L.B.B."/>
            <person name="Misra R.C."/>
            <person name="Kikuchi S."/>
            <person name="Rejzek M."/>
            <person name="Martin A.C."/>
            <person name="Harkess A."/>
            <person name="Leebens-Mack J."/>
            <person name="Louveau T."/>
            <person name="Stephenson M.J."/>
            <person name="Osbourn A."/>
        </authorList>
    </citation>
    <scope>NUCLEOTIDE SEQUENCE</scope>
    <source>
        <strain evidence="1">S10</strain>
    </source>
</reference>
<sequence>MYISGLSGSPSRCSRCCLQLPVRGLNSLYKRVPVFSSAGKDKVTLQFFQMEKAYWAASRQRYTTGLTLLIKSAMDASYGDVENGSTAVFPRIDVRDPYK</sequence>
<dbReference type="AlphaFoldDB" id="A0AAD7L7Q3"/>
<comment type="caution">
    <text evidence="1">The sequence shown here is derived from an EMBL/GenBank/DDBJ whole genome shotgun (WGS) entry which is preliminary data.</text>
</comment>
<evidence type="ECO:0000313" key="1">
    <source>
        <dbReference type="EMBL" id="KAJ7953090.1"/>
    </source>
</evidence>
<keyword evidence="2" id="KW-1185">Reference proteome</keyword>
<protein>
    <submittedName>
        <fullName evidence="1">Protein CHAPERONE-LIKE PROTEIN OF POR1, chloroplastic</fullName>
    </submittedName>
</protein>
<proteinExistence type="predicted"/>